<dbReference type="PROSITE" id="PS00629">
    <property type="entry name" value="IMP_1"/>
    <property type="match status" value="1"/>
</dbReference>
<keyword evidence="3 7" id="KW-0460">Magnesium</keyword>
<comment type="catalytic activity">
    <reaction evidence="1">
        <text>adenosine 3',5'-bisphosphate + H2O = AMP + phosphate</text>
        <dbReference type="Rhea" id="RHEA:10040"/>
        <dbReference type="ChEBI" id="CHEBI:15377"/>
        <dbReference type="ChEBI" id="CHEBI:43474"/>
        <dbReference type="ChEBI" id="CHEBI:58343"/>
        <dbReference type="ChEBI" id="CHEBI:456215"/>
        <dbReference type="EC" id="3.1.3.7"/>
    </reaction>
</comment>
<comment type="cofactor">
    <cofactor evidence="7">
        <name>Mg(2+)</name>
        <dbReference type="ChEBI" id="CHEBI:18420"/>
    </cofactor>
</comment>
<feature type="binding site" evidence="7">
    <location>
        <position position="283"/>
    </location>
    <ligand>
        <name>Mg(2+)</name>
        <dbReference type="ChEBI" id="CHEBI:18420"/>
        <label>1</label>
        <note>catalytic</note>
    </ligand>
</feature>
<proteinExistence type="predicted"/>
<evidence type="ECO:0000256" key="2">
    <source>
        <dbReference type="ARBA" id="ARBA00022723"/>
    </source>
</evidence>
<feature type="binding site" evidence="7">
    <location>
        <position position="68"/>
    </location>
    <ligand>
        <name>Mg(2+)</name>
        <dbReference type="ChEBI" id="CHEBI:18420"/>
        <label>1</label>
        <note>catalytic</note>
    </ligand>
</feature>
<dbReference type="PANTHER" id="PTHR43028:SF5">
    <property type="entry name" value="3'(2'),5'-BISPHOSPHATE NUCLEOTIDASE 1"/>
    <property type="match status" value="1"/>
</dbReference>
<dbReference type="GO" id="GO:0046854">
    <property type="term" value="P:phosphatidylinositol phosphate biosynthetic process"/>
    <property type="evidence" value="ECO:0007669"/>
    <property type="project" value="InterPro"/>
</dbReference>
<evidence type="ECO:0000256" key="3">
    <source>
        <dbReference type="ARBA" id="ARBA00022842"/>
    </source>
</evidence>
<dbReference type="Proteomes" id="UP000188298">
    <property type="component" value="Chromosome"/>
</dbReference>
<protein>
    <recommendedName>
        <fullName evidence="4">3'(2'),5-bisphosphonucleoside 3'(2')-phosphohydrolase</fullName>
    </recommendedName>
    <alternativeName>
        <fullName evidence="6">3'-phosphoadenosine 5'-phosphate phosphatase</fullName>
    </alternativeName>
    <alternativeName>
        <fullName evidence="5">DPNPase</fullName>
    </alternativeName>
</protein>
<feature type="binding site" evidence="7">
    <location>
        <position position="89"/>
    </location>
    <ligand>
        <name>Mg(2+)</name>
        <dbReference type="ChEBI" id="CHEBI:18420"/>
        <label>1</label>
        <note>catalytic</note>
    </ligand>
</feature>
<evidence type="ECO:0000256" key="1">
    <source>
        <dbReference type="ARBA" id="ARBA00001625"/>
    </source>
</evidence>
<evidence type="ECO:0000256" key="5">
    <source>
        <dbReference type="ARBA" id="ARBA00042530"/>
    </source>
</evidence>
<reference evidence="8 9" key="1">
    <citation type="submission" date="2017-02" db="EMBL/GenBank/DDBJ databases">
        <title>Whole genome sequencing of Helicobacter bilis strain AAQJH.</title>
        <authorList>
            <person name="Conlan S."/>
            <person name="Thomas P.J."/>
            <person name="Mullikin J."/>
            <person name="Palmore T.N."/>
            <person name="Frank K.M."/>
            <person name="Segre J.A."/>
        </authorList>
    </citation>
    <scope>NUCLEOTIDE SEQUENCE [LARGE SCALE GENOMIC DNA]</scope>
    <source>
        <strain evidence="8 9">AAQJH</strain>
    </source>
</reference>
<feature type="binding site" evidence="7">
    <location>
        <position position="90"/>
    </location>
    <ligand>
        <name>Mg(2+)</name>
        <dbReference type="ChEBI" id="CHEBI:18420"/>
        <label>2</label>
    </ligand>
</feature>
<dbReference type="InterPro" id="IPR000760">
    <property type="entry name" value="Inositol_monophosphatase-like"/>
</dbReference>
<gene>
    <name evidence="8" type="ORF">XJ32_10030</name>
</gene>
<keyword evidence="2 7" id="KW-0479">Metal-binding</keyword>
<dbReference type="Pfam" id="PF00459">
    <property type="entry name" value="Inositol_P"/>
    <property type="match status" value="2"/>
</dbReference>
<evidence type="ECO:0000313" key="9">
    <source>
        <dbReference type="Proteomes" id="UP000188298"/>
    </source>
</evidence>
<accession>A0A1Q2LIP8</accession>
<dbReference type="AlphaFoldDB" id="A0A1Q2LIP8"/>
<dbReference type="CDD" id="cd01638">
    <property type="entry name" value="CysQ"/>
    <property type="match status" value="1"/>
</dbReference>
<sequence>MQVESFENLAYKTLCIAIEAGKIIMKFHGDTTHIQKADKSPLTQADLESNAYITQHLQAISPYKVCSEEAVLEYNERKDLEYFWLIDPLDGTKDFISGNGNFTINIALLHKNEVALGVVYAPCLYEAYIGLKGFGSFSYNIYDFKNFACMNLEKKSRIEWLKTHKILLAKEYVKKIYGDNLEFLSGVDSHIKQEIRKNIDEYIESSHASKSAESFEKIDSIPLANQKRLLACDSIHHSTKATGEFLQRYNALVLKRGSSLKICALASGIADIYPRMNGTSEWDTAASEIILLESGGITLDLQTKKPLCYNKENIRNNHFVAFAKSHKNGDIYRDIIES</sequence>
<dbReference type="Gene3D" id="3.40.190.80">
    <property type="match status" value="1"/>
</dbReference>
<dbReference type="KEGG" id="hbl:XJ32_10030"/>
<dbReference type="RefSeq" id="WP_077389490.1">
    <property type="nucleotide sequence ID" value="NZ_CP019645.1"/>
</dbReference>
<evidence type="ECO:0000313" key="8">
    <source>
        <dbReference type="EMBL" id="AQQ60374.1"/>
    </source>
</evidence>
<dbReference type="GO" id="GO:0046872">
    <property type="term" value="F:metal ion binding"/>
    <property type="evidence" value="ECO:0007669"/>
    <property type="project" value="UniProtKB-KW"/>
</dbReference>
<dbReference type="Gene3D" id="3.30.540.10">
    <property type="entry name" value="Fructose-1,6-Bisphosphatase, subunit A, domain 1"/>
    <property type="match status" value="1"/>
</dbReference>
<name>A0A1Q2LIP8_9HELI</name>
<dbReference type="InterPro" id="IPR050725">
    <property type="entry name" value="CysQ/Inositol_MonoPase"/>
</dbReference>
<evidence type="ECO:0000256" key="4">
    <source>
        <dbReference type="ARBA" id="ARBA00041694"/>
    </source>
</evidence>
<dbReference type="PROSITE" id="PS00630">
    <property type="entry name" value="IMP_2"/>
    <property type="match status" value="1"/>
</dbReference>
<dbReference type="PANTHER" id="PTHR43028">
    <property type="entry name" value="3'(2'),5'-BISPHOSPHATE NUCLEOTIDASE 1"/>
    <property type="match status" value="1"/>
</dbReference>
<dbReference type="GO" id="GO:0008441">
    <property type="term" value="F:3'(2'),5'-bisphosphate nucleotidase activity"/>
    <property type="evidence" value="ECO:0007669"/>
    <property type="project" value="UniProtKB-EC"/>
</dbReference>
<dbReference type="EMBL" id="CP019645">
    <property type="protein sequence ID" value="AQQ60374.1"/>
    <property type="molecule type" value="Genomic_DNA"/>
</dbReference>
<dbReference type="SUPFAM" id="SSF56655">
    <property type="entry name" value="Carbohydrate phosphatase"/>
    <property type="match status" value="1"/>
</dbReference>
<dbReference type="InterPro" id="IPR020550">
    <property type="entry name" value="Inositol_monophosphatase_CS"/>
</dbReference>
<evidence type="ECO:0000256" key="6">
    <source>
        <dbReference type="ARBA" id="ARBA00044544"/>
    </source>
</evidence>
<evidence type="ECO:0000256" key="7">
    <source>
        <dbReference type="PIRSR" id="PIRSR600760-2"/>
    </source>
</evidence>
<feature type="binding site" evidence="7">
    <location>
        <position position="87"/>
    </location>
    <ligand>
        <name>Mg(2+)</name>
        <dbReference type="ChEBI" id="CHEBI:18420"/>
        <label>1</label>
        <note>catalytic</note>
    </ligand>
</feature>
<organism evidence="8 9">
    <name type="scientific">Helicobacter bilis</name>
    <dbReference type="NCBI Taxonomy" id="37372"/>
    <lineage>
        <taxon>Bacteria</taxon>
        <taxon>Pseudomonadati</taxon>
        <taxon>Campylobacterota</taxon>
        <taxon>Epsilonproteobacteria</taxon>
        <taxon>Campylobacterales</taxon>
        <taxon>Helicobacteraceae</taxon>
        <taxon>Helicobacter</taxon>
    </lineage>
</organism>
<dbReference type="InterPro" id="IPR020583">
    <property type="entry name" value="Inositol_monoP_metal-BS"/>
</dbReference>